<dbReference type="SUPFAM" id="SSF47781">
    <property type="entry name" value="RuvA domain 2-like"/>
    <property type="match status" value="1"/>
</dbReference>
<feature type="domain" description="Helix-hairpin-helix DNA-binding motif class 1" evidence="7">
    <location>
        <begin position="72"/>
        <end position="91"/>
    </location>
</feature>
<evidence type="ECO:0000256" key="5">
    <source>
        <dbReference type="ARBA" id="ARBA00023204"/>
    </source>
</evidence>
<dbReference type="Pfam" id="PF01330">
    <property type="entry name" value="RuvA_N"/>
    <property type="match status" value="1"/>
</dbReference>
<dbReference type="Gene3D" id="1.10.150.20">
    <property type="entry name" value="5' to 3' exonuclease, C-terminal subdomain"/>
    <property type="match status" value="1"/>
</dbReference>
<accession>A0A419DG24</accession>
<dbReference type="GO" id="GO:0048476">
    <property type="term" value="C:Holliday junction resolvase complex"/>
    <property type="evidence" value="ECO:0007669"/>
    <property type="project" value="UniProtKB-UniRule"/>
</dbReference>
<comment type="caution">
    <text evidence="6">Lacks conserved residue(s) required for the propagation of feature annotation.</text>
</comment>
<dbReference type="SMART" id="SM00278">
    <property type="entry name" value="HhH1"/>
    <property type="match status" value="2"/>
</dbReference>
<name>A0A419DG24_9BACT</name>
<evidence type="ECO:0000256" key="4">
    <source>
        <dbReference type="ARBA" id="ARBA00023172"/>
    </source>
</evidence>
<dbReference type="GO" id="GO:0000400">
    <property type="term" value="F:four-way junction DNA binding"/>
    <property type="evidence" value="ECO:0007669"/>
    <property type="project" value="UniProtKB-UniRule"/>
</dbReference>
<dbReference type="Gene3D" id="2.40.50.140">
    <property type="entry name" value="Nucleic acid-binding proteins"/>
    <property type="match status" value="1"/>
</dbReference>
<dbReference type="Proteomes" id="UP000285655">
    <property type="component" value="Unassembled WGS sequence"/>
</dbReference>
<feature type="domain" description="Helix-hairpin-helix DNA-binding motif class 1" evidence="7">
    <location>
        <begin position="107"/>
        <end position="126"/>
    </location>
</feature>
<evidence type="ECO:0000256" key="2">
    <source>
        <dbReference type="ARBA" id="ARBA00022763"/>
    </source>
</evidence>
<dbReference type="InterPro" id="IPR000085">
    <property type="entry name" value="RuvA"/>
</dbReference>
<dbReference type="InterPro" id="IPR011114">
    <property type="entry name" value="RuvA_C"/>
</dbReference>
<evidence type="ECO:0000256" key="1">
    <source>
        <dbReference type="ARBA" id="ARBA00022490"/>
    </source>
</evidence>
<comment type="caution">
    <text evidence="8">The sequence shown here is derived from an EMBL/GenBank/DDBJ whole genome shotgun (WGS) entry which is preliminary data.</text>
</comment>
<keyword evidence="2 6" id="KW-0227">DNA damage</keyword>
<reference evidence="8 9" key="1">
    <citation type="journal article" date="2017" name="ISME J.">
        <title>Energy and carbon metabolisms in a deep terrestrial subsurface fluid microbial community.</title>
        <authorList>
            <person name="Momper L."/>
            <person name="Jungbluth S.P."/>
            <person name="Lee M.D."/>
            <person name="Amend J.P."/>
        </authorList>
    </citation>
    <scope>NUCLEOTIDE SEQUENCE [LARGE SCALE GENOMIC DNA]</scope>
    <source>
        <strain evidence="8">SURF_29</strain>
    </source>
</reference>
<dbReference type="NCBIfam" id="TIGR00084">
    <property type="entry name" value="ruvA"/>
    <property type="match status" value="1"/>
</dbReference>
<sequence>MIASLRGKVVQKRADSLVVEMNGVGYKVICPVSVLEQASVSEEIFLNTYTHVREDILALYGFLTADDLALFELLIGVSGVGPKAAVNILSAASSEKIRASIQKQDPGILYSVSGIGKKTAEKIVVELKNKLGADDSLYAPSSETDDLYQALTDLGFKAQEISAAVSKIPDSLETTEEKLKFALKEIKK</sequence>
<evidence type="ECO:0000313" key="9">
    <source>
        <dbReference type="Proteomes" id="UP000285655"/>
    </source>
</evidence>
<keyword evidence="8" id="KW-0378">Hydrolase</keyword>
<evidence type="ECO:0000256" key="3">
    <source>
        <dbReference type="ARBA" id="ARBA00023125"/>
    </source>
</evidence>
<keyword evidence="4 6" id="KW-0233">DNA recombination</keyword>
<keyword evidence="5 6" id="KW-0234">DNA repair</keyword>
<feature type="region of interest" description="Domain III" evidence="6">
    <location>
        <begin position="142"/>
        <end position="188"/>
    </location>
</feature>
<dbReference type="EMBL" id="QZJW01000005">
    <property type="protein sequence ID" value="RJO62032.1"/>
    <property type="molecule type" value="Genomic_DNA"/>
</dbReference>
<dbReference type="GO" id="GO:0006310">
    <property type="term" value="P:DNA recombination"/>
    <property type="evidence" value="ECO:0007669"/>
    <property type="project" value="UniProtKB-UniRule"/>
</dbReference>
<proteinExistence type="inferred from homology"/>
<comment type="subunit">
    <text evidence="6">Homotetramer. Forms an RuvA(8)-RuvB(12)-Holliday junction (HJ) complex. HJ DNA is sandwiched between 2 RuvA tetramers; dsDNA enters through RuvA and exits via RuvB. An RuvB hexamer assembles on each DNA strand where it exits the tetramer. Each RuvB hexamer is contacted by two RuvA subunits (via domain III) on 2 adjacent RuvB subunits; this complex drives branch migration. In the full resolvosome a probable DNA-RuvA(4)-RuvB(12)-RuvC(2) complex forms which resolves the HJ.</text>
</comment>
<evidence type="ECO:0000256" key="6">
    <source>
        <dbReference type="HAMAP-Rule" id="MF_00031"/>
    </source>
</evidence>
<comment type="domain">
    <text evidence="6">Has three domains with a flexible linker between the domains II and III and assumes an 'L' shape. Domain III is highly mobile and contacts RuvB.</text>
</comment>
<dbReference type="SUPFAM" id="SSF50249">
    <property type="entry name" value="Nucleic acid-binding proteins"/>
    <property type="match status" value="1"/>
</dbReference>
<comment type="function">
    <text evidence="6">The RuvA-RuvB-RuvC complex processes Holliday junction (HJ) DNA during genetic recombination and DNA repair, while the RuvA-RuvB complex plays an important role in the rescue of blocked DNA replication forks via replication fork reversal (RFR). RuvA specifically binds to HJ cruciform DNA, conferring on it an open structure. The RuvB hexamer acts as an ATP-dependent pump, pulling dsDNA into and through the RuvAB complex. HJ branch migration allows RuvC to scan DNA until it finds its consensus sequence, where it cleaves and resolves the cruciform DNA.</text>
</comment>
<evidence type="ECO:0000259" key="7">
    <source>
        <dbReference type="SMART" id="SM00278"/>
    </source>
</evidence>
<dbReference type="HAMAP" id="MF_00031">
    <property type="entry name" value="DNA_HJ_migration_RuvA"/>
    <property type="match status" value="1"/>
</dbReference>
<dbReference type="GO" id="GO:0009379">
    <property type="term" value="C:Holliday junction helicase complex"/>
    <property type="evidence" value="ECO:0007669"/>
    <property type="project" value="InterPro"/>
</dbReference>
<comment type="similarity">
    <text evidence="6">Belongs to the RuvA family.</text>
</comment>
<comment type="subcellular location">
    <subcellularLocation>
        <location evidence="6">Cytoplasm</location>
    </subcellularLocation>
</comment>
<keyword evidence="3 6" id="KW-0238">DNA-binding</keyword>
<dbReference type="GO" id="GO:0009378">
    <property type="term" value="F:four-way junction helicase activity"/>
    <property type="evidence" value="ECO:0007669"/>
    <property type="project" value="InterPro"/>
</dbReference>
<dbReference type="InterPro" id="IPR036267">
    <property type="entry name" value="RuvA_C_sf"/>
</dbReference>
<keyword evidence="1 6" id="KW-0963">Cytoplasm</keyword>
<dbReference type="SUPFAM" id="SSF46929">
    <property type="entry name" value="DNA helicase RuvA subunit, C-terminal domain"/>
    <property type="match status" value="1"/>
</dbReference>
<dbReference type="GO" id="GO:0016787">
    <property type="term" value="F:hydrolase activity"/>
    <property type="evidence" value="ECO:0007669"/>
    <property type="project" value="UniProtKB-KW"/>
</dbReference>
<evidence type="ECO:0000313" key="8">
    <source>
        <dbReference type="EMBL" id="RJO62032.1"/>
    </source>
</evidence>
<dbReference type="InterPro" id="IPR003583">
    <property type="entry name" value="Hlx-hairpin-Hlx_DNA-bd_motif"/>
</dbReference>
<dbReference type="GO" id="GO:0005524">
    <property type="term" value="F:ATP binding"/>
    <property type="evidence" value="ECO:0007669"/>
    <property type="project" value="InterPro"/>
</dbReference>
<dbReference type="Pfam" id="PF14520">
    <property type="entry name" value="HHH_5"/>
    <property type="match status" value="1"/>
</dbReference>
<gene>
    <name evidence="6 8" type="primary">ruvA</name>
    <name evidence="8" type="ORF">C4544_00830</name>
</gene>
<protein>
    <recommendedName>
        <fullName evidence="6">Holliday junction branch migration complex subunit RuvA</fullName>
    </recommendedName>
</protein>
<dbReference type="InterPro" id="IPR013849">
    <property type="entry name" value="DNA_helicase_Holl-junc_RuvA_I"/>
</dbReference>
<dbReference type="InterPro" id="IPR012340">
    <property type="entry name" value="NA-bd_OB-fold"/>
</dbReference>
<dbReference type="Pfam" id="PF07499">
    <property type="entry name" value="RuvA_C"/>
    <property type="match status" value="1"/>
</dbReference>
<dbReference type="GO" id="GO:0006281">
    <property type="term" value="P:DNA repair"/>
    <property type="evidence" value="ECO:0007669"/>
    <property type="project" value="UniProtKB-UniRule"/>
</dbReference>
<dbReference type="GO" id="GO:0005737">
    <property type="term" value="C:cytoplasm"/>
    <property type="evidence" value="ECO:0007669"/>
    <property type="project" value="UniProtKB-SubCell"/>
</dbReference>
<dbReference type="AlphaFoldDB" id="A0A419DG24"/>
<dbReference type="InterPro" id="IPR010994">
    <property type="entry name" value="RuvA_2-like"/>
</dbReference>
<dbReference type="CDD" id="cd14332">
    <property type="entry name" value="UBA_RuvA_C"/>
    <property type="match status" value="1"/>
</dbReference>
<organism evidence="8 9">
    <name type="scientific">candidate division WS5 bacterium</name>
    <dbReference type="NCBI Taxonomy" id="2093353"/>
    <lineage>
        <taxon>Bacteria</taxon>
        <taxon>candidate division WS5</taxon>
    </lineage>
</organism>
<dbReference type="Gene3D" id="1.10.8.10">
    <property type="entry name" value="DNA helicase RuvA subunit, C-terminal domain"/>
    <property type="match status" value="1"/>
</dbReference>